<evidence type="ECO:0000313" key="2">
    <source>
        <dbReference type="Proteomes" id="UP000515291"/>
    </source>
</evidence>
<dbReference type="EMBL" id="CP050292">
    <property type="protein sequence ID" value="QND70397.1"/>
    <property type="molecule type" value="Genomic_DNA"/>
</dbReference>
<protein>
    <submittedName>
        <fullName evidence="1">Uncharacterized protein</fullName>
    </submittedName>
</protein>
<accession>A0A7G6TUG5</accession>
<sequence length="136" mass="15339">MNVRERSQHSTPFDNAVGGAFTTQAQFPFMNDLANAERTGPNVEIERLSAYCESIGATWDVLREGGMTHIEVVFSDGVGLLTPFGRREDFDYAIIDSRNFRQCDYPDEDEFFEHPDGTWEVLERYGPHLETAPSAG</sequence>
<dbReference type="AlphaFoldDB" id="A0A7G6TUG5"/>
<dbReference type="KEGG" id="trb:HB776_03420"/>
<proteinExistence type="predicted"/>
<evidence type="ECO:0000313" key="1">
    <source>
        <dbReference type="EMBL" id="QND70397.1"/>
    </source>
</evidence>
<name>A0A7G6TUG5_9BRAD</name>
<reference evidence="2" key="1">
    <citation type="journal article" date="2020" name="Mol. Plant Microbe">
        <title>Rhizobial microsymbionts of the narrowly endemic Oxytropis species growing in Kamchatka are characterized by significant genetic diversity and possess a set of genes that are associated with T3SS and T6SS secretion systems and can affect the development of symbiosis.</title>
        <authorList>
            <person name="Safronova V."/>
            <person name="Guro P."/>
            <person name="Sazanova A."/>
            <person name="Kuznetsova I."/>
            <person name="Belimov A."/>
            <person name="Yakubov V."/>
            <person name="Chirak E."/>
            <person name="Afonin A."/>
            <person name="Gogolev Y."/>
            <person name="Andronov E."/>
            <person name="Tikhonovich I."/>
        </authorList>
    </citation>
    <scope>NUCLEOTIDE SEQUENCE [LARGE SCALE GENOMIC DNA]</scope>
    <source>
        <strain evidence="2">581</strain>
    </source>
</reference>
<organism evidence="1 2">
    <name type="scientific">Tardiphaga robiniae</name>
    <dbReference type="NCBI Taxonomy" id="943830"/>
    <lineage>
        <taxon>Bacteria</taxon>
        <taxon>Pseudomonadati</taxon>
        <taxon>Pseudomonadota</taxon>
        <taxon>Alphaproteobacteria</taxon>
        <taxon>Hyphomicrobiales</taxon>
        <taxon>Nitrobacteraceae</taxon>
        <taxon>Tardiphaga</taxon>
    </lineage>
</organism>
<gene>
    <name evidence="1" type="ORF">HB776_03420</name>
</gene>
<dbReference type="Proteomes" id="UP000515291">
    <property type="component" value="Chromosome"/>
</dbReference>
<dbReference type="RefSeq" id="WP_184515109.1">
    <property type="nucleotide sequence ID" value="NZ_CP050292.1"/>
</dbReference>